<dbReference type="InterPro" id="IPR002559">
    <property type="entry name" value="Transposase_11"/>
</dbReference>
<feature type="domain" description="Transposase IS4-like" evidence="1">
    <location>
        <begin position="16"/>
        <end position="87"/>
    </location>
</feature>
<dbReference type="EMBL" id="FTPD01000056">
    <property type="protein sequence ID" value="SIT58803.1"/>
    <property type="molecule type" value="Genomic_DNA"/>
</dbReference>
<proteinExistence type="predicted"/>
<keyword evidence="3" id="KW-1185">Reference proteome</keyword>
<dbReference type="RefSeq" id="WP_077381862.1">
    <property type="nucleotide sequence ID" value="NZ_FTPD01000056.1"/>
</dbReference>
<dbReference type="GO" id="GO:0006313">
    <property type="term" value="P:DNA transposition"/>
    <property type="evidence" value="ECO:0007669"/>
    <property type="project" value="InterPro"/>
</dbReference>
<reference evidence="3" key="1">
    <citation type="submission" date="2017-01" db="EMBL/GenBank/DDBJ databases">
        <authorList>
            <person name="Brunel B."/>
        </authorList>
    </citation>
    <scope>NUCLEOTIDE SEQUENCE [LARGE SCALE GENOMIC DNA]</scope>
</reference>
<name>A0A1R3VFW3_9HYPH</name>
<gene>
    <name evidence="2" type="ORF">BQ8794_60112</name>
</gene>
<accession>A0A1R3VFW3</accession>
<dbReference type="STRING" id="1631249.BQ8794_60112"/>
<evidence type="ECO:0000313" key="3">
    <source>
        <dbReference type="Proteomes" id="UP000188388"/>
    </source>
</evidence>
<evidence type="ECO:0000313" key="2">
    <source>
        <dbReference type="EMBL" id="SIT58803.1"/>
    </source>
</evidence>
<protein>
    <recommendedName>
        <fullName evidence="1">Transposase IS4-like domain-containing protein</fullName>
    </recommendedName>
</protein>
<sequence>MLAALAESDAADTTMRMIDSTIVRAHQHAAGGKGGFTENAIGRSRGGLTTKLHTRTDAQGLAIGFCLTPGQASDMAAYEDLMQQEAPDPSAMLFLVRSRWNN</sequence>
<evidence type="ECO:0000259" key="1">
    <source>
        <dbReference type="Pfam" id="PF01609"/>
    </source>
</evidence>
<organism evidence="2 3">
    <name type="scientific">Mesorhizobium prunaredense</name>
    <dbReference type="NCBI Taxonomy" id="1631249"/>
    <lineage>
        <taxon>Bacteria</taxon>
        <taxon>Pseudomonadati</taxon>
        <taxon>Pseudomonadota</taxon>
        <taxon>Alphaproteobacteria</taxon>
        <taxon>Hyphomicrobiales</taxon>
        <taxon>Phyllobacteriaceae</taxon>
        <taxon>Mesorhizobium</taxon>
    </lineage>
</organism>
<dbReference type="GO" id="GO:0003677">
    <property type="term" value="F:DNA binding"/>
    <property type="evidence" value="ECO:0007669"/>
    <property type="project" value="InterPro"/>
</dbReference>
<dbReference type="Pfam" id="PF01609">
    <property type="entry name" value="DDE_Tnp_1"/>
    <property type="match status" value="1"/>
</dbReference>
<dbReference type="Proteomes" id="UP000188388">
    <property type="component" value="Unassembled WGS sequence"/>
</dbReference>
<dbReference type="AlphaFoldDB" id="A0A1R3VFW3"/>
<dbReference type="GO" id="GO:0004803">
    <property type="term" value="F:transposase activity"/>
    <property type="evidence" value="ECO:0007669"/>
    <property type="project" value="InterPro"/>
</dbReference>